<comment type="caution">
    <text evidence="2">The sequence shown here is derived from an EMBL/GenBank/DDBJ whole genome shotgun (WGS) entry which is preliminary data.</text>
</comment>
<feature type="region of interest" description="Disordered" evidence="1">
    <location>
        <begin position="38"/>
        <end position="73"/>
    </location>
</feature>
<dbReference type="AlphaFoldDB" id="A0A936YXF6"/>
<dbReference type="RefSeq" id="WP_201673803.1">
    <property type="nucleotide sequence ID" value="NZ_JAEQNE010000002.1"/>
</dbReference>
<dbReference type="EMBL" id="JAEQNE010000002">
    <property type="protein sequence ID" value="MBL0391149.1"/>
    <property type="molecule type" value="Genomic_DNA"/>
</dbReference>
<accession>A0A936YXF6</accession>
<proteinExistence type="predicted"/>
<organism evidence="2 3">
    <name type="scientific">Ramlibacter monticola</name>
    <dbReference type="NCBI Taxonomy" id="1926872"/>
    <lineage>
        <taxon>Bacteria</taxon>
        <taxon>Pseudomonadati</taxon>
        <taxon>Pseudomonadota</taxon>
        <taxon>Betaproteobacteria</taxon>
        <taxon>Burkholderiales</taxon>
        <taxon>Comamonadaceae</taxon>
        <taxon>Ramlibacter</taxon>
    </lineage>
</organism>
<dbReference type="Proteomes" id="UP000599109">
    <property type="component" value="Unassembled WGS sequence"/>
</dbReference>
<name>A0A936YXF6_9BURK</name>
<evidence type="ECO:0000256" key="1">
    <source>
        <dbReference type="SAM" id="MobiDB-lite"/>
    </source>
</evidence>
<gene>
    <name evidence="2" type="ORF">JJ685_08365</name>
</gene>
<protein>
    <submittedName>
        <fullName evidence="2">Uncharacterized protein</fullName>
    </submittedName>
</protein>
<reference evidence="2 3" key="1">
    <citation type="journal article" date="2017" name="Int. J. Syst. Evol. Microbiol.">
        <title>Ramlibacter monticola sp. nov., isolated from forest soil.</title>
        <authorList>
            <person name="Chaudhary D.K."/>
            <person name="Kim J."/>
        </authorList>
    </citation>
    <scope>NUCLEOTIDE SEQUENCE [LARGE SCALE GENOMIC DNA]</scope>
    <source>
        <strain evidence="2 3">KACC 19175</strain>
    </source>
</reference>
<evidence type="ECO:0000313" key="3">
    <source>
        <dbReference type="Proteomes" id="UP000599109"/>
    </source>
</evidence>
<evidence type="ECO:0000313" key="2">
    <source>
        <dbReference type="EMBL" id="MBL0391149.1"/>
    </source>
</evidence>
<keyword evidence="3" id="KW-1185">Reference proteome</keyword>
<sequence length="73" mass="7564">MRAIFGVLGLLIVVAIVGMLAKKQLSAGVAPRVQDAPAGVAAPAGTPRQQVKQFEQAVQGAMQPARPMPDDTK</sequence>